<sequence>MIPADAYIACALVRQGLVPCSPITPTTAITFDTLELFRVARNRNPHFSVQAFVKTMSDLQGVQFKPSRSRQFTIAFDVYLQLRHGVKKLALSAIQRDVPEWRLKNACPACTYTLEDEPNLKFKMLYTMDGNDSLKRAIRQSAGGDEEGSSPIPPPTEGLLPGQVLGCDRYLTREEVDQYAKDVGNADMDSAETDEQNPCASRWKNMKDGHTAKMWGVFDETGVFLAVCRHGFSLAIADMVQSGERAKYPLAIVSRLLNALGKDLGGGYDIGCKFKTTLDRSSVGERARKLNHTSLVGSFHGHAHGRLCQLQHLATYTEGLGLEDLEGCERTFSKSNALAGSVRYSGVFHRRQAISEYFEHNDEFEIYQSLSTFLYNNYKQALEKLKDGNERLPQLMEELGITDKSVFKTWLAEERTYLMSRQTEPEEETLQMTYWQRLVKLSESKAAFDALNAWQVITPEMQLSYDADASATTRAETAKRHTQETYEKDLKIVQELESKLNIACRWEPEDEEWQLAGRMVARRKYQRALDHLEGLVVARIFELGKMNRAGTGYKLRKHIGKALQSRSAAIRTAIDHYNITARALSPPRRVLTYEEVIEYAFLADFDLLRDTREDISQRPWASPSARLALDTYFKMCRAEEEIERLDVEIHRFVTYLRDEDRYLRGCVELLWASHPALAYQVFLHRNVRARFNGEHLKKLAQLLSLPGFSGSLSPGVSTKKEAGASAGKIAVVVPALASAMVPVEVIVEDTPEELEEEEEEEEEAEEYSRALEDVLLAASGP</sequence>
<protein>
    <recommendedName>
        <fullName evidence="4">CxC2-like cysteine cluster KDZ transposase-associated domain-containing protein</fullName>
    </recommendedName>
</protein>
<feature type="compositionally biased region" description="Acidic residues" evidence="1">
    <location>
        <begin position="749"/>
        <end position="765"/>
    </location>
</feature>
<accession>A0A0C9W848</accession>
<evidence type="ECO:0000313" key="2">
    <source>
        <dbReference type="EMBL" id="KIJ58762.1"/>
    </source>
</evidence>
<reference evidence="2 3" key="1">
    <citation type="submission" date="2014-04" db="EMBL/GenBank/DDBJ databases">
        <title>Evolutionary Origins and Diversification of the Mycorrhizal Mutualists.</title>
        <authorList>
            <consortium name="DOE Joint Genome Institute"/>
            <consortium name="Mycorrhizal Genomics Consortium"/>
            <person name="Kohler A."/>
            <person name="Kuo A."/>
            <person name="Nagy L.G."/>
            <person name="Floudas D."/>
            <person name="Copeland A."/>
            <person name="Barry K.W."/>
            <person name="Cichocki N."/>
            <person name="Veneault-Fourrey C."/>
            <person name="LaButti K."/>
            <person name="Lindquist E.A."/>
            <person name="Lipzen A."/>
            <person name="Lundell T."/>
            <person name="Morin E."/>
            <person name="Murat C."/>
            <person name="Riley R."/>
            <person name="Ohm R."/>
            <person name="Sun H."/>
            <person name="Tunlid A."/>
            <person name="Henrissat B."/>
            <person name="Grigoriev I.V."/>
            <person name="Hibbett D.S."/>
            <person name="Martin F."/>
        </authorList>
    </citation>
    <scope>NUCLEOTIDE SEQUENCE [LARGE SCALE GENOMIC DNA]</scope>
    <source>
        <strain evidence="2 3">MD-312</strain>
    </source>
</reference>
<dbReference type="OrthoDB" id="3246730at2759"/>
<feature type="region of interest" description="Disordered" evidence="1">
    <location>
        <begin position="749"/>
        <end position="768"/>
    </location>
</feature>
<evidence type="ECO:0000256" key="1">
    <source>
        <dbReference type="SAM" id="MobiDB-lite"/>
    </source>
</evidence>
<dbReference type="AlphaFoldDB" id="A0A0C9W848"/>
<organism evidence="2 3">
    <name type="scientific">Hydnomerulius pinastri MD-312</name>
    <dbReference type="NCBI Taxonomy" id="994086"/>
    <lineage>
        <taxon>Eukaryota</taxon>
        <taxon>Fungi</taxon>
        <taxon>Dikarya</taxon>
        <taxon>Basidiomycota</taxon>
        <taxon>Agaricomycotina</taxon>
        <taxon>Agaricomycetes</taxon>
        <taxon>Agaricomycetidae</taxon>
        <taxon>Boletales</taxon>
        <taxon>Boletales incertae sedis</taxon>
        <taxon>Leucogyrophana</taxon>
    </lineage>
</organism>
<dbReference type="InterPro" id="IPR040521">
    <property type="entry name" value="KDZ"/>
</dbReference>
<dbReference type="Pfam" id="PF18758">
    <property type="entry name" value="KDZ"/>
    <property type="match status" value="1"/>
</dbReference>
<dbReference type="HOGENOM" id="CLU_013084_2_1_1"/>
<evidence type="ECO:0008006" key="4">
    <source>
        <dbReference type="Google" id="ProtNLM"/>
    </source>
</evidence>
<dbReference type="EMBL" id="KN839911">
    <property type="protein sequence ID" value="KIJ58762.1"/>
    <property type="molecule type" value="Genomic_DNA"/>
</dbReference>
<dbReference type="PANTHER" id="PTHR33096">
    <property type="entry name" value="CXC2 DOMAIN-CONTAINING PROTEIN"/>
    <property type="match status" value="1"/>
</dbReference>
<evidence type="ECO:0000313" key="3">
    <source>
        <dbReference type="Proteomes" id="UP000053820"/>
    </source>
</evidence>
<gene>
    <name evidence="2" type="ORF">HYDPIDRAFT_163072</name>
</gene>
<dbReference type="PANTHER" id="PTHR33096:SF1">
    <property type="entry name" value="CXC1-LIKE CYSTEINE CLUSTER ASSOCIATED WITH KDZ TRANSPOSASES DOMAIN-CONTAINING PROTEIN"/>
    <property type="match status" value="1"/>
</dbReference>
<dbReference type="Proteomes" id="UP000053820">
    <property type="component" value="Unassembled WGS sequence"/>
</dbReference>
<proteinExistence type="predicted"/>
<name>A0A0C9W848_9AGAM</name>
<keyword evidence="3" id="KW-1185">Reference proteome</keyword>